<name>A0ABU1IGW5_9BACL</name>
<evidence type="ECO:0000313" key="2">
    <source>
        <dbReference type="Proteomes" id="UP001185012"/>
    </source>
</evidence>
<evidence type="ECO:0000313" key="1">
    <source>
        <dbReference type="EMBL" id="MDR6224021.1"/>
    </source>
</evidence>
<gene>
    <name evidence="1" type="ORF">JOE21_000009</name>
</gene>
<sequence length="58" mass="6495">MMVDRERAFRTGDRVAEPGDYVCEAGERAAYGEGETFRACPATGKDTEWKRDEDECGC</sequence>
<protein>
    <recommendedName>
        <fullName evidence="3">Chitin-binding type-2 domain-containing protein</fullName>
    </recommendedName>
</protein>
<evidence type="ECO:0008006" key="3">
    <source>
        <dbReference type="Google" id="ProtNLM"/>
    </source>
</evidence>
<dbReference type="EMBL" id="JAVDQG010000001">
    <property type="protein sequence ID" value="MDR6224021.1"/>
    <property type="molecule type" value="Genomic_DNA"/>
</dbReference>
<reference evidence="1 2" key="1">
    <citation type="submission" date="2023-07" db="EMBL/GenBank/DDBJ databases">
        <title>Genomic Encyclopedia of Type Strains, Phase IV (KMG-IV): sequencing the most valuable type-strain genomes for metagenomic binning, comparative biology and taxonomic classification.</title>
        <authorList>
            <person name="Goeker M."/>
        </authorList>
    </citation>
    <scope>NUCLEOTIDE SEQUENCE [LARGE SCALE GENOMIC DNA]</scope>
    <source>
        <strain evidence="1 2">DSM 45903</strain>
    </source>
</reference>
<dbReference type="Proteomes" id="UP001185012">
    <property type="component" value="Unassembled WGS sequence"/>
</dbReference>
<keyword evidence="2" id="KW-1185">Reference proteome</keyword>
<organism evidence="1 2">
    <name type="scientific">Desmospora profundinema</name>
    <dbReference type="NCBI Taxonomy" id="1571184"/>
    <lineage>
        <taxon>Bacteria</taxon>
        <taxon>Bacillati</taxon>
        <taxon>Bacillota</taxon>
        <taxon>Bacilli</taxon>
        <taxon>Bacillales</taxon>
        <taxon>Thermoactinomycetaceae</taxon>
        <taxon>Desmospora</taxon>
    </lineage>
</organism>
<accession>A0ABU1IGW5</accession>
<proteinExistence type="predicted"/>
<dbReference type="RefSeq" id="WP_309860698.1">
    <property type="nucleotide sequence ID" value="NZ_JAVDQG010000001.1"/>
</dbReference>
<comment type="caution">
    <text evidence="1">The sequence shown here is derived from an EMBL/GenBank/DDBJ whole genome shotgun (WGS) entry which is preliminary data.</text>
</comment>